<comment type="caution">
    <text evidence="2">The sequence shown here is derived from an EMBL/GenBank/DDBJ whole genome shotgun (WGS) entry which is preliminary data.</text>
</comment>
<gene>
    <name evidence="2" type="ORF">DV711_11255</name>
</gene>
<proteinExistence type="predicted"/>
<dbReference type="RefSeq" id="WP_114695808.1">
    <property type="nucleotide sequence ID" value="NZ_QQOH01000003.1"/>
</dbReference>
<evidence type="ECO:0000256" key="1">
    <source>
        <dbReference type="SAM" id="MobiDB-lite"/>
    </source>
</evidence>
<keyword evidence="3" id="KW-1185">Reference proteome</keyword>
<evidence type="ECO:0000313" key="2">
    <source>
        <dbReference type="EMBL" id="RDE19463.1"/>
    </source>
</evidence>
<feature type="region of interest" description="Disordered" evidence="1">
    <location>
        <begin position="1"/>
        <end position="26"/>
    </location>
</feature>
<sequence>MGLLDSLKGLFSGAEGSDKGAEQQQAYEEQSIDYEGFHITPAPIKTGSSYRVAATITKGEKEHHLIRADEMPSLQDCIEISLRKSKQMIDQQGEGLFESR</sequence>
<dbReference type="OrthoDB" id="9800971at2"/>
<reference evidence="2 3" key="1">
    <citation type="submission" date="2018-07" db="EMBL/GenBank/DDBJ databases">
        <title>Motiliproteus coralliicola sp. nov., a bacterium isolated from Coral.</title>
        <authorList>
            <person name="Wang G."/>
        </authorList>
    </citation>
    <scope>NUCLEOTIDE SEQUENCE [LARGE SCALE GENOMIC DNA]</scope>
    <source>
        <strain evidence="2 3">C34</strain>
    </source>
</reference>
<evidence type="ECO:0000313" key="3">
    <source>
        <dbReference type="Proteomes" id="UP000253769"/>
    </source>
</evidence>
<dbReference type="Proteomes" id="UP000253769">
    <property type="component" value="Unassembled WGS sequence"/>
</dbReference>
<organism evidence="2 3">
    <name type="scientific">Motiliproteus coralliicola</name>
    <dbReference type="NCBI Taxonomy" id="2283196"/>
    <lineage>
        <taxon>Bacteria</taxon>
        <taxon>Pseudomonadati</taxon>
        <taxon>Pseudomonadota</taxon>
        <taxon>Gammaproteobacteria</taxon>
        <taxon>Oceanospirillales</taxon>
        <taxon>Oceanospirillaceae</taxon>
        <taxon>Motiliproteus</taxon>
    </lineage>
</organism>
<dbReference type="AlphaFoldDB" id="A0A369WDU2"/>
<dbReference type="EMBL" id="QQOH01000003">
    <property type="protein sequence ID" value="RDE19463.1"/>
    <property type="molecule type" value="Genomic_DNA"/>
</dbReference>
<accession>A0A369WDU2</accession>
<dbReference type="Pfam" id="PF10115">
    <property type="entry name" value="HlyU"/>
    <property type="match status" value="1"/>
</dbReference>
<protein>
    <submittedName>
        <fullName evidence="2">Transcriptional regulator</fullName>
    </submittedName>
</protein>
<dbReference type="InterPro" id="IPR018772">
    <property type="entry name" value="Transcription_activator_HlyU"/>
</dbReference>
<name>A0A369WDU2_9GAMM</name>